<evidence type="ECO:0000313" key="2">
    <source>
        <dbReference type="Proteomes" id="UP000292160"/>
    </source>
</evidence>
<accession>A0A481W7G9</accession>
<dbReference type="RefSeq" id="YP_010082920.1">
    <property type="nucleotide sequence ID" value="NC_055035.1"/>
</dbReference>
<dbReference type="GeneID" id="65071928"/>
<protein>
    <submittedName>
        <fullName evidence="1">DNA repair protein MmcB-related protein</fullName>
    </submittedName>
</protein>
<proteinExistence type="predicted"/>
<sequence length="160" mass="19140">MTTDMLELGVFKLFEDGNYQALIPRVQRRFKIHECDIIVVTNDDYIYEIELKVSVSDCKRDREKEHQHKDLYNRLKYQYFALPMSIVDECIDFIPEHFGIIVINDETLEGSFIRKAELNKKHRRISKGELINLLTTGCKRYFQKLDSIWKKEDDNEETEE</sequence>
<name>A0A481W7G9_9CAUD</name>
<dbReference type="KEGG" id="vg:65071928"/>
<dbReference type="Proteomes" id="UP000292160">
    <property type="component" value="Segment"/>
</dbReference>
<dbReference type="InterPro" id="IPR009394">
    <property type="entry name" value="MmcB-like"/>
</dbReference>
<keyword evidence="2" id="KW-1185">Reference proteome</keyword>
<reference evidence="1 2" key="1">
    <citation type="submission" date="2019-02" db="EMBL/GenBank/DDBJ databases">
        <title>Genomic, morphological and functional characterisation of novel bacteriophage Fnu1 capable of disrupt Fusobacterium nucleatum biofilm.</title>
        <authorList>
            <person name="Kabwe M."/>
            <person name="Brown T.L."/>
            <person name="Dashper S."/>
            <person name="Speirs L."/>
            <person name="Ku H."/>
            <person name="Petrovski S."/>
            <person name="Chan H.T."/>
            <person name="Lock P."/>
            <person name="Tucci J."/>
        </authorList>
    </citation>
    <scope>NUCLEOTIDE SEQUENCE [LARGE SCALE GENOMIC DNA]</scope>
</reference>
<evidence type="ECO:0000313" key="1">
    <source>
        <dbReference type="EMBL" id="QBJ04135.1"/>
    </source>
</evidence>
<dbReference type="Pfam" id="PF06319">
    <property type="entry name" value="MmcB-like"/>
    <property type="match status" value="1"/>
</dbReference>
<organism evidence="1 2">
    <name type="scientific">Fusobacterium phage Fnu1</name>
    <dbReference type="NCBI Taxonomy" id="2530024"/>
    <lineage>
        <taxon>Viruses</taxon>
        <taxon>Duplodnaviria</taxon>
        <taxon>Heunggongvirae</taxon>
        <taxon>Uroviricota</taxon>
        <taxon>Caudoviricetes</taxon>
        <taxon>Latrobevirus</taxon>
        <taxon>Latrobevirus FNU1</taxon>
    </lineage>
</organism>
<dbReference type="EMBL" id="MK554696">
    <property type="protein sequence ID" value="QBJ04135.1"/>
    <property type="molecule type" value="Genomic_DNA"/>
</dbReference>